<evidence type="ECO:0000313" key="2">
    <source>
        <dbReference type="EMBL" id="KAK1940651.1"/>
    </source>
</evidence>
<dbReference type="Proteomes" id="UP001259832">
    <property type="component" value="Unassembled WGS sequence"/>
</dbReference>
<comment type="caution">
    <text evidence="2">The sequence shown here is derived from an EMBL/GenBank/DDBJ whole genome shotgun (WGS) entry which is preliminary data.</text>
</comment>
<dbReference type="EMBL" id="JASMQC010000014">
    <property type="protein sequence ID" value="KAK1940651.1"/>
    <property type="molecule type" value="Genomic_DNA"/>
</dbReference>
<accession>A0AAD9GMI0</accession>
<reference evidence="2" key="1">
    <citation type="submission" date="2023-08" db="EMBL/GenBank/DDBJ databases">
        <title>Reference Genome Resource for the Citrus Pathogen Phytophthora citrophthora.</title>
        <authorList>
            <person name="Moller H."/>
            <person name="Coetzee B."/>
            <person name="Rose L.J."/>
            <person name="Van Niekerk J.M."/>
        </authorList>
    </citation>
    <scope>NUCLEOTIDE SEQUENCE</scope>
    <source>
        <strain evidence="2">STE-U-9442</strain>
    </source>
</reference>
<gene>
    <name evidence="2" type="ORF">P3T76_008102</name>
</gene>
<evidence type="ECO:0000256" key="1">
    <source>
        <dbReference type="SAM" id="MobiDB-lite"/>
    </source>
</evidence>
<feature type="compositionally biased region" description="Acidic residues" evidence="1">
    <location>
        <begin position="89"/>
        <end position="101"/>
    </location>
</feature>
<keyword evidence="3" id="KW-1185">Reference proteome</keyword>
<dbReference type="AlphaFoldDB" id="A0AAD9GMI0"/>
<name>A0AAD9GMI0_9STRA</name>
<sequence length="193" mass="20203">MDSHGTTRGGRRGCGGRGVETRQSKRLQGLPPDDQPGLDAVQKAAGERRKAAREKEAAEDVSVPEPAVDDQSAAEPEAQETPGVSGEQGSEEGPSEAEVSGDEVATAHEGGDASSERGADVVESPEVIDLRSESTTSGKSVEEVKPEPELSDERVSQTPKSEDTPMSNDMPMKSDDSLLISLGGLIHLMENGP</sequence>
<feature type="compositionally biased region" description="Basic and acidic residues" evidence="1">
    <location>
        <begin position="45"/>
        <end position="58"/>
    </location>
</feature>
<evidence type="ECO:0000313" key="3">
    <source>
        <dbReference type="Proteomes" id="UP001259832"/>
    </source>
</evidence>
<feature type="compositionally biased region" description="Basic and acidic residues" evidence="1">
    <location>
        <begin position="105"/>
        <end position="120"/>
    </location>
</feature>
<organism evidence="2 3">
    <name type="scientific">Phytophthora citrophthora</name>
    <dbReference type="NCBI Taxonomy" id="4793"/>
    <lineage>
        <taxon>Eukaryota</taxon>
        <taxon>Sar</taxon>
        <taxon>Stramenopiles</taxon>
        <taxon>Oomycota</taxon>
        <taxon>Peronosporomycetes</taxon>
        <taxon>Peronosporales</taxon>
        <taxon>Peronosporaceae</taxon>
        <taxon>Phytophthora</taxon>
    </lineage>
</organism>
<feature type="region of interest" description="Disordered" evidence="1">
    <location>
        <begin position="1"/>
        <end position="176"/>
    </location>
</feature>
<proteinExistence type="predicted"/>
<feature type="compositionally biased region" description="Basic and acidic residues" evidence="1">
    <location>
        <begin position="140"/>
        <end position="163"/>
    </location>
</feature>
<protein>
    <submittedName>
        <fullName evidence="2">Uncharacterized protein</fullName>
    </submittedName>
</protein>